<dbReference type="Proteomes" id="UP000310158">
    <property type="component" value="Unassembled WGS sequence"/>
</dbReference>
<evidence type="ECO:0000259" key="12">
    <source>
        <dbReference type="Pfam" id="PF01627"/>
    </source>
</evidence>
<evidence type="ECO:0000256" key="2">
    <source>
        <dbReference type="ARBA" id="ARBA00006375"/>
    </source>
</evidence>
<dbReference type="OrthoDB" id="1673781at2759"/>
<feature type="domain" description="HPt" evidence="12">
    <location>
        <begin position="435"/>
        <end position="520"/>
    </location>
</feature>
<feature type="compositionally biased region" description="Basic and acidic residues" evidence="11">
    <location>
        <begin position="319"/>
        <end position="331"/>
    </location>
</feature>
<dbReference type="GO" id="GO:0000064">
    <property type="term" value="F:L-ornithine transmembrane transporter activity"/>
    <property type="evidence" value="ECO:0007669"/>
    <property type="project" value="TreeGrafter"/>
</dbReference>
<dbReference type="InterPro" id="IPR036641">
    <property type="entry name" value="HPT_dom_sf"/>
</dbReference>
<reference evidence="13 14" key="1">
    <citation type="submission" date="2019-02" db="EMBL/GenBank/DDBJ databases">
        <title>Genome sequencing of the rare red list fungi Bondarzewia mesenterica.</title>
        <authorList>
            <person name="Buettner E."/>
            <person name="Kellner H."/>
        </authorList>
    </citation>
    <scope>NUCLEOTIDE SEQUENCE [LARGE SCALE GENOMIC DNA]</scope>
    <source>
        <strain evidence="13 14">DSM 108281</strain>
    </source>
</reference>
<gene>
    <name evidence="13" type="ORF">EW146_g9084</name>
</gene>
<dbReference type="InterPro" id="IPR008207">
    <property type="entry name" value="Sig_transdc_His_kin_Hpt_dom"/>
</dbReference>
<protein>
    <recommendedName>
        <fullName evidence="12">HPt domain-containing protein</fullName>
    </recommendedName>
</protein>
<sequence length="563" mass="61416">MSQSSGGSGNHLRVVGALAGVGSGECIKFYLIGQLVTSRIAQVSPSSTPPLPDHFVLDDRSRSVMGMPKALNQTRLQCSPPGTYRGALDCLLQTVRNEVSLQRPSGRPHLRHVAFFIAFPAHTQVRPRAVQGRHPSRRRLGRHRLCPVGLAAQLPPISTPSRNDGGRAGDGHAKADTVCTRRRRAFLATPMELLKVKLQLQLQNNPADRQFKGPVDCARKIAHAHGVRGLWAALPASLIYRSHFFWMFGSFEVRTYFTTSSSVAREPLNSDCALARMSTGHANFLSGGLASLVYWVMAIPTDNVKKYVPHRLLLPPASHSRDRRCESERRAPNPTDPTVIPSDLHHALSTPPHLRTAPGASTSILFAAADTTTTTILPPLSRTPTPTTRTRLPKTRSAESPSESLAAGAIDLETFQQILDLDEDDTHDFSKGMVWAYFSQAASTFVDMDSALCVLPPLSLPVSYRAHAHAHSANEDLSALSTLGHFLKGSSAALGVAKVQASCTQIQHFGQRRDEDEGVDLDDGQALEAIRVALGRVKVEYAVAERWLRTWYREHGGDEAPPP</sequence>
<keyword evidence="3 10" id="KW-0813">Transport</keyword>
<dbReference type="InterPro" id="IPR018108">
    <property type="entry name" value="MCP_transmembrane"/>
</dbReference>
<evidence type="ECO:0000256" key="8">
    <source>
        <dbReference type="ARBA" id="ARBA00023136"/>
    </source>
</evidence>
<evidence type="ECO:0000256" key="5">
    <source>
        <dbReference type="ARBA" id="ARBA00022737"/>
    </source>
</evidence>
<feature type="compositionally biased region" description="Basic and acidic residues" evidence="11">
    <location>
        <begin position="164"/>
        <end position="175"/>
    </location>
</feature>
<keyword evidence="8 9" id="KW-0472">Membrane</keyword>
<evidence type="ECO:0000256" key="6">
    <source>
        <dbReference type="ARBA" id="ARBA00022989"/>
    </source>
</evidence>
<dbReference type="InterPro" id="IPR023395">
    <property type="entry name" value="MCP_dom_sf"/>
</dbReference>
<evidence type="ECO:0000256" key="9">
    <source>
        <dbReference type="PROSITE-ProRule" id="PRU00282"/>
    </source>
</evidence>
<name>A0A4S4L938_9AGAM</name>
<keyword evidence="6" id="KW-1133">Transmembrane helix</keyword>
<comment type="subcellular location">
    <subcellularLocation>
        <location evidence="1">Mitochondrion membrane</location>
        <topology evidence="1">Multi-pass membrane protein</topology>
    </subcellularLocation>
</comment>
<comment type="caution">
    <text evidence="13">The sequence shown here is derived from an EMBL/GenBank/DDBJ whole genome shotgun (WGS) entry which is preliminary data.</text>
</comment>
<feature type="region of interest" description="Disordered" evidence="11">
    <location>
        <begin position="318"/>
        <end position="341"/>
    </location>
</feature>
<dbReference type="Gene3D" id="1.50.40.10">
    <property type="entry name" value="Mitochondrial carrier domain"/>
    <property type="match status" value="1"/>
</dbReference>
<dbReference type="Pfam" id="PF01627">
    <property type="entry name" value="Hpt"/>
    <property type="match status" value="1"/>
</dbReference>
<dbReference type="Gene3D" id="1.20.120.160">
    <property type="entry name" value="HPT domain"/>
    <property type="match status" value="1"/>
</dbReference>
<dbReference type="PROSITE" id="PS50920">
    <property type="entry name" value="SOLCAR"/>
    <property type="match status" value="1"/>
</dbReference>
<feature type="region of interest" description="Disordered" evidence="11">
    <location>
        <begin position="376"/>
        <end position="404"/>
    </location>
</feature>
<feature type="region of interest" description="Disordered" evidence="11">
    <location>
        <begin position="156"/>
        <end position="175"/>
    </location>
</feature>
<dbReference type="AlphaFoldDB" id="A0A4S4L938"/>
<keyword evidence="7" id="KW-0496">Mitochondrion</keyword>
<dbReference type="EMBL" id="SGPL01000720">
    <property type="protein sequence ID" value="THH08166.1"/>
    <property type="molecule type" value="Genomic_DNA"/>
</dbReference>
<dbReference type="InterPro" id="IPR050567">
    <property type="entry name" value="Mitochondrial_Carrier"/>
</dbReference>
<evidence type="ECO:0000256" key="1">
    <source>
        <dbReference type="ARBA" id="ARBA00004225"/>
    </source>
</evidence>
<dbReference type="PANTHER" id="PTHR45624:SF57">
    <property type="entry name" value="MITOCHONDRIAL SUBSTRATE CARRIER FAMILY PROTEIN L"/>
    <property type="match status" value="1"/>
</dbReference>
<comment type="similarity">
    <text evidence="2 10">Belongs to the mitochondrial carrier (TC 2.A.29) family.</text>
</comment>
<dbReference type="Pfam" id="PF00153">
    <property type="entry name" value="Mito_carr"/>
    <property type="match status" value="1"/>
</dbReference>
<accession>A0A4S4L938</accession>
<evidence type="ECO:0000256" key="10">
    <source>
        <dbReference type="RuleBase" id="RU000488"/>
    </source>
</evidence>
<keyword evidence="14" id="KW-1185">Reference proteome</keyword>
<evidence type="ECO:0000313" key="14">
    <source>
        <dbReference type="Proteomes" id="UP000310158"/>
    </source>
</evidence>
<evidence type="ECO:0000256" key="11">
    <source>
        <dbReference type="SAM" id="MobiDB-lite"/>
    </source>
</evidence>
<dbReference type="GO" id="GO:1990575">
    <property type="term" value="P:mitochondrial L-ornithine transmembrane transport"/>
    <property type="evidence" value="ECO:0007669"/>
    <property type="project" value="TreeGrafter"/>
</dbReference>
<dbReference type="PANTHER" id="PTHR45624">
    <property type="entry name" value="MITOCHONDRIAL BASIC AMINO ACIDS TRANSPORTER-RELATED"/>
    <property type="match status" value="1"/>
</dbReference>
<organism evidence="13 14">
    <name type="scientific">Bondarzewia mesenterica</name>
    <dbReference type="NCBI Taxonomy" id="1095465"/>
    <lineage>
        <taxon>Eukaryota</taxon>
        <taxon>Fungi</taxon>
        <taxon>Dikarya</taxon>
        <taxon>Basidiomycota</taxon>
        <taxon>Agaricomycotina</taxon>
        <taxon>Agaricomycetes</taxon>
        <taxon>Russulales</taxon>
        <taxon>Bondarzewiaceae</taxon>
        <taxon>Bondarzewia</taxon>
    </lineage>
</organism>
<dbReference type="GO" id="GO:0031966">
    <property type="term" value="C:mitochondrial membrane"/>
    <property type="evidence" value="ECO:0007669"/>
    <property type="project" value="UniProtKB-SubCell"/>
</dbReference>
<evidence type="ECO:0000256" key="3">
    <source>
        <dbReference type="ARBA" id="ARBA00022448"/>
    </source>
</evidence>
<keyword evidence="5" id="KW-0677">Repeat</keyword>
<dbReference type="SUPFAM" id="SSF103506">
    <property type="entry name" value="Mitochondrial carrier"/>
    <property type="match status" value="1"/>
</dbReference>
<proteinExistence type="inferred from homology"/>
<evidence type="ECO:0000313" key="13">
    <source>
        <dbReference type="EMBL" id="THH08166.1"/>
    </source>
</evidence>
<evidence type="ECO:0000256" key="7">
    <source>
        <dbReference type="ARBA" id="ARBA00023128"/>
    </source>
</evidence>
<feature type="compositionally biased region" description="Low complexity" evidence="11">
    <location>
        <begin position="376"/>
        <end position="390"/>
    </location>
</feature>
<keyword evidence="4 9" id="KW-0812">Transmembrane</keyword>
<feature type="repeat" description="Solcar" evidence="9">
    <location>
        <begin position="163"/>
        <end position="257"/>
    </location>
</feature>
<dbReference type="GO" id="GO:0000160">
    <property type="term" value="P:phosphorelay signal transduction system"/>
    <property type="evidence" value="ECO:0007669"/>
    <property type="project" value="InterPro"/>
</dbReference>
<evidence type="ECO:0000256" key="4">
    <source>
        <dbReference type="ARBA" id="ARBA00022692"/>
    </source>
</evidence>
<dbReference type="SUPFAM" id="SSF47226">
    <property type="entry name" value="Histidine-containing phosphotransfer domain, HPT domain"/>
    <property type="match status" value="1"/>
</dbReference>